<dbReference type="Gene3D" id="1.20.120.50">
    <property type="entry name" value="Hemerythrin-like"/>
    <property type="match status" value="1"/>
</dbReference>
<sequence length="128" mass="15471">MIKWKDDYLLGIEVIDEQHKELFRIVESAYALLKNDFLTDKYDRIIAIIEDLKNYAVFHFKTEEEYMQKIGYRRFLSHKVQHDDFLEKVSKIDLESVDAKQDQYLLDILEFALNWIDKHILQTDKTII</sequence>
<dbReference type="CDD" id="cd12107">
    <property type="entry name" value="Hemerythrin"/>
    <property type="match status" value="1"/>
</dbReference>
<dbReference type="PANTHER" id="PTHR37164:SF1">
    <property type="entry name" value="BACTERIOHEMERYTHRIN"/>
    <property type="match status" value="1"/>
</dbReference>
<dbReference type="InterPro" id="IPR012312">
    <property type="entry name" value="Hemerythrin-like"/>
</dbReference>
<evidence type="ECO:0000313" key="5">
    <source>
        <dbReference type="EMBL" id="RBP59089.1"/>
    </source>
</evidence>
<dbReference type="Pfam" id="PF01814">
    <property type="entry name" value="Hemerythrin"/>
    <property type="match status" value="1"/>
</dbReference>
<name>A0A366HYH1_9FIRM</name>
<keyword evidence="6" id="KW-1185">Reference proteome</keyword>
<dbReference type="InterPro" id="IPR012827">
    <property type="entry name" value="Hemerythrin_metal-bd"/>
</dbReference>
<dbReference type="InterPro" id="IPR050669">
    <property type="entry name" value="Hemerythrin"/>
</dbReference>
<dbReference type="NCBIfam" id="NF033749">
    <property type="entry name" value="bact_hemeryth"/>
    <property type="match status" value="1"/>
</dbReference>
<dbReference type="PANTHER" id="PTHR37164">
    <property type="entry name" value="BACTERIOHEMERYTHRIN"/>
    <property type="match status" value="1"/>
</dbReference>
<dbReference type="OrthoDB" id="1706569at2"/>
<keyword evidence="2" id="KW-0479">Metal-binding</keyword>
<dbReference type="AlphaFoldDB" id="A0A366HYH1"/>
<feature type="domain" description="Hemerythrin-like" evidence="4">
    <location>
        <begin position="11"/>
        <end position="127"/>
    </location>
</feature>
<dbReference type="Proteomes" id="UP000253490">
    <property type="component" value="Unassembled WGS sequence"/>
</dbReference>
<keyword evidence="3" id="KW-0408">Iron</keyword>
<comment type="caution">
    <text evidence="5">The sequence shown here is derived from an EMBL/GenBank/DDBJ whole genome shotgun (WGS) entry which is preliminary data.</text>
</comment>
<organism evidence="5 6">
    <name type="scientific">Alkalibaculum bacchi</name>
    <dbReference type="NCBI Taxonomy" id="645887"/>
    <lineage>
        <taxon>Bacteria</taxon>
        <taxon>Bacillati</taxon>
        <taxon>Bacillota</taxon>
        <taxon>Clostridia</taxon>
        <taxon>Eubacteriales</taxon>
        <taxon>Eubacteriaceae</taxon>
        <taxon>Alkalibaculum</taxon>
    </lineage>
</organism>
<comment type="similarity">
    <text evidence="1">Belongs to the hemerythrin family.</text>
</comment>
<dbReference type="InterPro" id="IPR035938">
    <property type="entry name" value="Hemerythrin-like_sf"/>
</dbReference>
<evidence type="ECO:0000313" key="6">
    <source>
        <dbReference type="Proteomes" id="UP000253490"/>
    </source>
</evidence>
<dbReference type="RefSeq" id="WP_113921578.1">
    <property type="nucleotide sequence ID" value="NZ_QNRX01000020.1"/>
</dbReference>
<protein>
    <submittedName>
        <fullName evidence="5">Hemerythrin</fullName>
    </submittedName>
</protein>
<evidence type="ECO:0000256" key="2">
    <source>
        <dbReference type="ARBA" id="ARBA00022723"/>
    </source>
</evidence>
<dbReference type="SUPFAM" id="SSF47188">
    <property type="entry name" value="Hemerythrin-like"/>
    <property type="match status" value="1"/>
</dbReference>
<dbReference type="GO" id="GO:0046872">
    <property type="term" value="F:metal ion binding"/>
    <property type="evidence" value="ECO:0007669"/>
    <property type="project" value="UniProtKB-KW"/>
</dbReference>
<accession>A0A366HYH1</accession>
<dbReference type="NCBIfam" id="TIGR02481">
    <property type="entry name" value="hemeryth_dom"/>
    <property type="match status" value="1"/>
</dbReference>
<evidence type="ECO:0000256" key="3">
    <source>
        <dbReference type="ARBA" id="ARBA00023004"/>
    </source>
</evidence>
<reference evidence="5 6" key="1">
    <citation type="submission" date="2018-06" db="EMBL/GenBank/DDBJ databases">
        <title>Genomic Encyclopedia of Type Strains, Phase IV (KMG-IV): sequencing the most valuable type-strain genomes for metagenomic binning, comparative biology and taxonomic classification.</title>
        <authorList>
            <person name="Goeker M."/>
        </authorList>
    </citation>
    <scope>NUCLEOTIDE SEQUENCE [LARGE SCALE GENOMIC DNA]</scope>
    <source>
        <strain evidence="5 6">DSM 22112</strain>
    </source>
</reference>
<gene>
    <name evidence="5" type="ORF">DES36_12031</name>
</gene>
<dbReference type="PROSITE" id="PS00550">
    <property type="entry name" value="HEMERYTHRINS"/>
    <property type="match status" value="1"/>
</dbReference>
<evidence type="ECO:0000259" key="4">
    <source>
        <dbReference type="Pfam" id="PF01814"/>
    </source>
</evidence>
<dbReference type="EMBL" id="QNRX01000020">
    <property type="protein sequence ID" value="RBP59089.1"/>
    <property type="molecule type" value="Genomic_DNA"/>
</dbReference>
<proteinExistence type="inferred from homology"/>
<evidence type="ECO:0000256" key="1">
    <source>
        <dbReference type="ARBA" id="ARBA00010587"/>
    </source>
</evidence>
<dbReference type="InterPro" id="IPR016131">
    <property type="entry name" value="Haemerythrin_Fe_BS"/>
</dbReference>